<dbReference type="RefSeq" id="WP_017119251.1">
    <property type="nucleotide sequence ID" value="NZ_AKBN02000017.1"/>
</dbReference>
<name>A0A836P563_XANVA</name>
<organism evidence="1">
    <name type="scientific">Xanthomonas vasicola pv. vasculorum NCPPB 890</name>
    <dbReference type="NCBI Taxonomy" id="1184265"/>
    <lineage>
        <taxon>Bacteria</taxon>
        <taxon>Pseudomonadati</taxon>
        <taxon>Pseudomonadota</taxon>
        <taxon>Gammaproteobacteria</taxon>
        <taxon>Lysobacterales</taxon>
        <taxon>Lysobacteraceae</taxon>
        <taxon>Xanthomonas</taxon>
    </lineage>
</organism>
<dbReference type="EMBL" id="AKBN01000200">
    <property type="protein sequence ID" value="KFA03343.1"/>
    <property type="molecule type" value="Genomic_DNA"/>
</dbReference>
<protein>
    <submittedName>
        <fullName evidence="1">Uncharacterized protein</fullName>
    </submittedName>
</protein>
<dbReference type="AlphaFoldDB" id="A0A836P563"/>
<proteinExistence type="predicted"/>
<comment type="caution">
    <text evidence="1">The sequence shown here is derived from an EMBL/GenBank/DDBJ whole genome shotgun (WGS) entry which is preliminary data.</text>
</comment>
<sequence>MKAIAALLLIAGSAATHAAPTAAASLAEVFECKVPPNEAAAILRANRIDTSGTDLVLQMPITVYGTTVSKVVADAKPGVLTLFSYVPVASIKPIAKLTGMQEWEDEMGAGYGKQLAPGRDLSMDDTSHEGGIVALQCTMDT</sequence>
<evidence type="ECO:0000313" key="1">
    <source>
        <dbReference type="EMBL" id="KFA03343.1"/>
    </source>
</evidence>
<reference evidence="1" key="1">
    <citation type="submission" date="2012-05" db="EMBL/GenBank/DDBJ databases">
        <authorList>
            <person name="Studholme D.J."/>
            <person name="Wasukira A."/>
            <person name="Grant M."/>
        </authorList>
    </citation>
    <scope>NUCLEOTIDE SEQUENCE [LARGE SCALE GENOMIC DNA]</scope>
    <source>
        <strain evidence="1">NCPPB 890</strain>
    </source>
</reference>
<accession>A0A836P563</accession>
<gene>
    <name evidence="1" type="ORF">A11K_0104065</name>
</gene>